<gene>
    <name evidence="3" type="ORF">MPP7335_01798</name>
</gene>
<dbReference type="AlphaFoldDB" id="A0A375YG71"/>
<evidence type="ECO:0000256" key="1">
    <source>
        <dbReference type="SAM" id="MobiDB-lite"/>
    </source>
</evidence>
<dbReference type="STRING" id="39692.BST38_17845"/>
<dbReference type="Gene3D" id="3.40.50.1820">
    <property type="entry name" value="alpha/beta hydrolase"/>
    <property type="match status" value="1"/>
</dbReference>
<accession>A0A375YG71</accession>
<feature type="compositionally biased region" description="Basic and acidic residues" evidence="1">
    <location>
        <begin position="349"/>
        <end position="372"/>
    </location>
</feature>
<feature type="compositionally biased region" description="Acidic residues" evidence="1">
    <location>
        <begin position="314"/>
        <end position="324"/>
    </location>
</feature>
<name>A0A375YG71_MYCPF</name>
<dbReference type="InterPro" id="IPR013228">
    <property type="entry name" value="PE-PPE_C"/>
</dbReference>
<feature type="region of interest" description="Disordered" evidence="1">
    <location>
        <begin position="303"/>
        <end position="395"/>
    </location>
</feature>
<dbReference type="EMBL" id="UEGS01000001">
    <property type="protein sequence ID" value="SRX80059.1"/>
    <property type="molecule type" value="Genomic_DNA"/>
</dbReference>
<dbReference type="Proteomes" id="UP000252008">
    <property type="component" value="Unassembled WGS sequence"/>
</dbReference>
<reference evidence="3 4" key="1">
    <citation type="submission" date="2018-05" db="EMBL/GenBank/DDBJ databases">
        <authorList>
            <consortium name="IHU Genomes"/>
        </authorList>
    </citation>
    <scope>NUCLEOTIDE SEQUENCE [LARGE SCALE GENOMIC DNA]</scope>
    <source>
        <strain evidence="3 4">P7335</strain>
    </source>
</reference>
<sequence length="395" mass="42351">MAVIAMAVAGAAVIGAAPTISAGPQLMASLHYLRGTNIGGVPTEQQFEDFIAAVVDGSGVKPPDSAYRQVPYSATFRPFSHGGFGDLTYDDSVTQGVELLEGQQLSAGDVVFGYSQGAVAASVYKQTHTGNVYVLVSNPGRPNGGVMQRFEGAKIPLLDVTFDGATPNNGDLTIDVTRQYDGWSDFPRYVWNPVAVLNAIMGTILVHSPTQTELTAADLAAARESGDPAYYQYDAGSNTHYYVIKTYPIPLLMPLDPFLSDSAMAALDAPLRKFIESAYDRTDYSQPARAGLFKPVRAEETTTAVPQAAAADIAESEPAESDIEVDARKPRHRDRAERDAEAAEEEATHEDVDAADDNQRGDDTDETDKTADTDTDSETGAESKTIAKESRTPRR</sequence>
<evidence type="ECO:0000313" key="4">
    <source>
        <dbReference type="Proteomes" id="UP000252008"/>
    </source>
</evidence>
<evidence type="ECO:0000313" key="3">
    <source>
        <dbReference type="EMBL" id="SRX80059.1"/>
    </source>
</evidence>
<keyword evidence="4" id="KW-1185">Reference proteome</keyword>
<dbReference type="Pfam" id="PF08237">
    <property type="entry name" value="PE-PPE"/>
    <property type="match status" value="1"/>
</dbReference>
<feature type="compositionally biased region" description="Basic and acidic residues" evidence="1">
    <location>
        <begin position="385"/>
        <end position="395"/>
    </location>
</feature>
<evidence type="ECO:0000259" key="2">
    <source>
        <dbReference type="Pfam" id="PF08237"/>
    </source>
</evidence>
<protein>
    <submittedName>
        <fullName evidence="3">PPE family protein PPE28 [Mycobacterium tuberculosis H37Rv]</fullName>
    </submittedName>
</protein>
<dbReference type="InterPro" id="IPR029058">
    <property type="entry name" value="AB_hydrolase_fold"/>
</dbReference>
<dbReference type="SUPFAM" id="SSF53474">
    <property type="entry name" value="alpha/beta-Hydrolases"/>
    <property type="match status" value="1"/>
</dbReference>
<organism evidence="3 4">
    <name type="scientific">Mycolicibacterium parafortuitum</name>
    <name type="common">Mycobacterium parafortuitum</name>
    <dbReference type="NCBI Taxonomy" id="39692"/>
    <lineage>
        <taxon>Bacteria</taxon>
        <taxon>Bacillati</taxon>
        <taxon>Actinomycetota</taxon>
        <taxon>Actinomycetes</taxon>
        <taxon>Mycobacteriales</taxon>
        <taxon>Mycobacteriaceae</taxon>
        <taxon>Mycolicibacterium</taxon>
    </lineage>
</organism>
<proteinExistence type="predicted"/>
<feature type="domain" description="PE-PPE" evidence="2">
    <location>
        <begin position="66"/>
        <end position="280"/>
    </location>
</feature>